<feature type="region of interest" description="Disordered" evidence="1">
    <location>
        <begin position="209"/>
        <end position="249"/>
    </location>
</feature>
<evidence type="ECO:0000256" key="1">
    <source>
        <dbReference type="SAM" id="MobiDB-lite"/>
    </source>
</evidence>
<dbReference type="Proteomes" id="UP001329825">
    <property type="component" value="Chromosome 5"/>
</dbReference>
<reference evidence="3 4" key="1">
    <citation type="submission" date="2024-01" db="EMBL/GenBank/DDBJ databases">
        <title>Comparative genomics of Cryptococcus and Kwoniella reveals pathogenesis evolution and contrasting modes of karyotype evolution via chromosome fusion or intercentromeric recombination.</title>
        <authorList>
            <person name="Coelho M.A."/>
            <person name="David-Palma M."/>
            <person name="Shea T."/>
            <person name="Bowers K."/>
            <person name="McGinley-Smith S."/>
            <person name="Mohammad A.W."/>
            <person name="Gnirke A."/>
            <person name="Yurkov A.M."/>
            <person name="Nowrousian M."/>
            <person name="Sun S."/>
            <person name="Cuomo C.A."/>
            <person name="Heitman J."/>
        </authorList>
    </citation>
    <scope>NUCLEOTIDE SEQUENCE [LARGE SCALE GENOMIC DNA]</scope>
    <source>
        <strain evidence="3">CBS 11374</strain>
    </source>
</reference>
<dbReference type="GeneID" id="87956179"/>
<feature type="compositionally biased region" description="Acidic residues" evidence="1">
    <location>
        <begin position="227"/>
        <end position="242"/>
    </location>
</feature>
<organism evidence="3 4">
    <name type="scientific">Kwoniella shivajii</name>
    <dbReference type="NCBI Taxonomy" id="564305"/>
    <lineage>
        <taxon>Eukaryota</taxon>
        <taxon>Fungi</taxon>
        <taxon>Dikarya</taxon>
        <taxon>Basidiomycota</taxon>
        <taxon>Agaricomycotina</taxon>
        <taxon>Tremellomycetes</taxon>
        <taxon>Tremellales</taxon>
        <taxon>Cryptococcaceae</taxon>
        <taxon>Kwoniella</taxon>
    </lineage>
</organism>
<keyword evidence="2" id="KW-1133">Transmembrane helix</keyword>
<keyword evidence="4" id="KW-1185">Reference proteome</keyword>
<dbReference type="RefSeq" id="XP_062791822.1">
    <property type="nucleotide sequence ID" value="XM_062935771.1"/>
</dbReference>
<name>A0ABZ1D0I9_9TREE</name>
<evidence type="ECO:0000256" key="2">
    <source>
        <dbReference type="SAM" id="Phobius"/>
    </source>
</evidence>
<protein>
    <submittedName>
        <fullName evidence="3">Uncharacterized protein</fullName>
    </submittedName>
</protein>
<feature type="transmembrane region" description="Helical" evidence="2">
    <location>
        <begin position="113"/>
        <end position="134"/>
    </location>
</feature>
<gene>
    <name evidence="3" type="ORF">IL334_004048</name>
</gene>
<keyword evidence="2" id="KW-0812">Transmembrane</keyword>
<sequence length="274" mass="28624">MAARPNIPPAVPIPRGLIPSGIDWRRIFSTGLQLAGTAALGYAAISTFGASLSVATPGITALKTKALTTASAKVPGFASTMGWLSGPTTTAKTARVAATVIGYYKTGQMVEVVIGHTAIILFQAVSLGALVRHAKLVGMPLTHEAILLELFTLIASSIGLTLNTLAATYYIILGPMSIGATAVTIESAIIAGKGTTMAMAYLVKKVKGTPRRTPRNTSPGTGVGVTQEDDNDSDSDSESDESIIDKEDYNMNTPFELSENVMGIPVPVHVPRWV</sequence>
<dbReference type="EMBL" id="CP141885">
    <property type="protein sequence ID" value="WRT67082.1"/>
    <property type="molecule type" value="Genomic_DNA"/>
</dbReference>
<keyword evidence="2" id="KW-0472">Membrane</keyword>
<proteinExistence type="predicted"/>
<evidence type="ECO:0000313" key="4">
    <source>
        <dbReference type="Proteomes" id="UP001329825"/>
    </source>
</evidence>
<feature type="transmembrane region" description="Helical" evidence="2">
    <location>
        <begin position="146"/>
        <end position="172"/>
    </location>
</feature>
<accession>A0ABZ1D0I9</accession>
<evidence type="ECO:0000313" key="3">
    <source>
        <dbReference type="EMBL" id="WRT67082.1"/>
    </source>
</evidence>